<proteinExistence type="predicted"/>
<dbReference type="EMBL" id="JAPFQI010000001">
    <property type="protein sequence ID" value="MCW8084214.1"/>
    <property type="molecule type" value="Genomic_DNA"/>
</dbReference>
<protein>
    <submittedName>
        <fullName evidence="2">Uncharacterized protein</fullName>
    </submittedName>
</protein>
<evidence type="ECO:0000256" key="1">
    <source>
        <dbReference type="SAM" id="MobiDB-lite"/>
    </source>
</evidence>
<sequence length="54" mass="5947">MNDTDKKRPPETKEALAKRAAELEKRRVGPESEERKSPGGPQSRLSDEIVPSGS</sequence>
<accession>A0ABT3NPX7</accession>
<reference evidence="2 3" key="1">
    <citation type="submission" date="2022-10" db="EMBL/GenBank/DDBJ databases">
        <title>Roseococcus glaciei nov., sp. nov., isolated from glacier.</title>
        <authorList>
            <person name="Liu Q."/>
            <person name="Xin Y.-H."/>
        </authorList>
    </citation>
    <scope>NUCLEOTIDE SEQUENCE [LARGE SCALE GENOMIC DNA]</scope>
    <source>
        <strain evidence="2 3">MDT2-1-1</strain>
    </source>
</reference>
<evidence type="ECO:0000313" key="2">
    <source>
        <dbReference type="EMBL" id="MCW8084214.1"/>
    </source>
</evidence>
<feature type="region of interest" description="Disordered" evidence="1">
    <location>
        <begin position="1"/>
        <end position="54"/>
    </location>
</feature>
<evidence type="ECO:0000313" key="3">
    <source>
        <dbReference type="Proteomes" id="UP001526430"/>
    </source>
</evidence>
<organism evidence="2 3">
    <name type="scientific">Sabulicella glaciei</name>
    <dbReference type="NCBI Taxonomy" id="2984948"/>
    <lineage>
        <taxon>Bacteria</taxon>
        <taxon>Pseudomonadati</taxon>
        <taxon>Pseudomonadota</taxon>
        <taxon>Alphaproteobacteria</taxon>
        <taxon>Acetobacterales</taxon>
        <taxon>Acetobacteraceae</taxon>
        <taxon>Sabulicella</taxon>
    </lineage>
</organism>
<comment type="caution">
    <text evidence="2">The sequence shown here is derived from an EMBL/GenBank/DDBJ whole genome shotgun (WGS) entry which is preliminary data.</text>
</comment>
<gene>
    <name evidence="2" type="ORF">OF850_01115</name>
</gene>
<keyword evidence="3" id="KW-1185">Reference proteome</keyword>
<dbReference type="RefSeq" id="WP_301587821.1">
    <property type="nucleotide sequence ID" value="NZ_JAPFQI010000001.1"/>
</dbReference>
<feature type="compositionally biased region" description="Basic and acidic residues" evidence="1">
    <location>
        <begin position="1"/>
        <end position="37"/>
    </location>
</feature>
<name>A0ABT3NPX7_9PROT</name>
<dbReference type="Proteomes" id="UP001526430">
    <property type="component" value="Unassembled WGS sequence"/>
</dbReference>